<protein>
    <recommendedName>
        <fullName evidence="10">Ionotropic glutamate receptor C-terminal domain-containing protein</fullName>
    </recommendedName>
</protein>
<keyword evidence="3" id="KW-1003">Cell membrane</keyword>
<keyword evidence="5 9" id="KW-1133">Transmembrane helix</keyword>
<dbReference type="PANTHER" id="PTHR42643">
    <property type="entry name" value="IONOTROPIC RECEPTOR 20A-RELATED"/>
    <property type="match status" value="1"/>
</dbReference>
<reference evidence="11" key="1">
    <citation type="submission" date="2021-06" db="EMBL/GenBank/DDBJ databases">
        <authorList>
            <person name="Hodson N. C."/>
            <person name="Mongue J. A."/>
            <person name="Jaron S. K."/>
        </authorList>
    </citation>
    <scope>NUCLEOTIDE SEQUENCE</scope>
</reference>
<dbReference type="PANTHER" id="PTHR42643:SF32">
    <property type="entry name" value="IONOTROPIC RECEPTOR 31A, ISOFORM C-RELATED"/>
    <property type="match status" value="1"/>
</dbReference>
<dbReference type="EMBL" id="CAJVCH010450500">
    <property type="protein sequence ID" value="CAG7819452.1"/>
    <property type="molecule type" value="Genomic_DNA"/>
</dbReference>
<gene>
    <name evidence="11" type="ORF">AFUS01_LOCUS29899</name>
</gene>
<dbReference type="Proteomes" id="UP000708208">
    <property type="component" value="Unassembled WGS sequence"/>
</dbReference>
<sequence>SEPGCEAEITMYSSVTLKGFLSDSNALVSGDNTVVIANVAEFEVFELVKKLTEDPVPLQGTITCLIFFPELSARIYQDILTTSTAQPAFAGSERQIVGLHKISAAWPLTFESVVCLVDLPGKFQNISVKAVGMPSINPFQLETRTINGSFEFTGGFNFEIINYLADALNFTILPVRGSSYIGLARNGSLTGIGAQVVTGEADIAISTSDYLPYRQERISYLHSTFHSPINVYLVRRPATSFQDVFFSIFDVGIWLSLVLSWTLLSVLTKTFPWLKHGTGEVSKNDKDVGNDAILFVTGAACQQGWHISPNSVSLRLIVLTSFITHIVCYAAFTATLVSMLSVDQQLIRDSSDLAKYQYRIYSDGTADHLVHKLEGKPLNDSSLANRTVSFIDGFKRMYSQKAGLISFSVIFYPQLKAYLESIIILENTEIKSQEKICTDIQQVSATRLPLKTGTIVRKHSPLKPYFNQKIVLLLERGIRHRFLTLFLRGSVGRCGKAPTETVPIEFKDPLDGLNEFLLQSRNLNGSFKFTSGFELEVIRYLAQALNFSIEHIRGNGWIGRGKNGSLTGIGAQVLSGEADISMTSCEYHPYRQEKISYLQPTYSSSIFAYIVSKPSSTLRDIFFSCFEVRIWLSLVSFWILSSLLTKSFARLKRSAEKVSRNDEDIGKDAILFVTGAACQQGWYISPDSISMRLIVLSSFITHMVFYAAFTAMLVSLLSIDQKLIRDSSDLTKYQFKMYSDEIVLSAGYFVHKLEGKPTKDTTQLADRNIPVQEGFLKIYSERSGIISIPDFFYSTLRSYLQTIFSTGNKETQIQEKICKDIQQVYITRVPLRAGLVLPKNSPLKPYLDQKVVLLMESGVRHRFSTAFFRNSVVQCGRAVVEKETIGIKNVWTAMLILISGFLASGCFVFAETILFRLFARNVML</sequence>
<dbReference type="OrthoDB" id="9997229at2759"/>
<dbReference type="GO" id="GO:0050906">
    <property type="term" value="P:detection of stimulus involved in sensory perception"/>
    <property type="evidence" value="ECO:0007669"/>
    <property type="project" value="UniProtKB-ARBA"/>
</dbReference>
<dbReference type="InterPro" id="IPR052192">
    <property type="entry name" value="Insect_Ionotropic_Sensory_Rcpt"/>
</dbReference>
<feature type="transmembrane region" description="Helical" evidence="9">
    <location>
        <begin position="316"/>
        <end position="340"/>
    </location>
</feature>
<dbReference type="InterPro" id="IPR001320">
    <property type="entry name" value="Iontro_rcpt_C"/>
</dbReference>
<evidence type="ECO:0000313" key="11">
    <source>
        <dbReference type="EMBL" id="CAG7819452.1"/>
    </source>
</evidence>
<evidence type="ECO:0000256" key="7">
    <source>
        <dbReference type="ARBA" id="ARBA00023170"/>
    </source>
</evidence>
<evidence type="ECO:0000256" key="9">
    <source>
        <dbReference type="SAM" id="Phobius"/>
    </source>
</evidence>
<feature type="domain" description="Ionotropic glutamate receptor C-terminal" evidence="10">
    <location>
        <begin position="628"/>
        <end position="900"/>
    </location>
</feature>
<dbReference type="GO" id="GO:0005886">
    <property type="term" value="C:plasma membrane"/>
    <property type="evidence" value="ECO:0007669"/>
    <property type="project" value="UniProtKB-SubCell"/>
</dbReference>
<dbReference type="GO" id="GO:0015276">
    <property type="term" value="F:ligand-gated monoatomic ion channel activity"/>
    <property type="evidence" value="ECO:0007669"/>
    <property type="project" value="InterPro"/>
</dbReference>
<evidence type="ECO:0000256" key="3">
    <source>
        <dbReference type="ARBA" id="ARBA00022475"/>
    </source>
</evidence>
<evidence type="ECO:0000259" key="10">
    <source>
        <dbReference type="Pfam" id="PF00060"/>
    </source>
</evidence>
<evidence type="ECO:0000256" key="6">
    <source>
        <dbReference type="ARBA" id="ARBA00023136"/>
    </source>
</evidence>
<dbReference type="AlphaFoldDB" id="A0A8J2KTR4"/>
<keyword evidence="8" id="KW-0325">Glycoprotein</keyword>
<name>A0A8J2KTR4_9HEXA</name>
<evidence type="ECO:0000256" key="5">
    <source>
        <dbReference type="ARBA" id="ARBA00022989"/>
    </source>
</evidence>
<evidence type="ECO:0000256" key="8">
    <source>
        <dbReference type="ARBA" id="ARBA00023180"/>
    </source>
</evidence>
<keyword evidence="4 9" id="KW-0812">Transmembrane</keyword>
<feature type="transmembrane region" description="Helical" evidence="9">
    <location>
        <begin position="244"/>
        <end position="267"/>
    </location>
</feature>
<keyword evidence="12" id="KW-1185">Reference proteome</keyword>
<feature type="domain" description="Ionotropic glutamate receptor C-terminal" evidence="10">
    <location>
        <begin position="253"/>
        <end position="431"/>
    </location>
</feature>
<feature type="non-terminal residue" evidence="11">
    <location>
        <position position="1"/>
    </location>
</feature>
<dbReference type="Pfam" id="PF00060">
    <property type="entry name" value="Lig_chan"/>
    <property type="match status" value="2"/>
</dbReference>
<organism evidence="11 12">
    <name type="scientific">Allacma fusca</name>
    <dbReference type="NCBI Taxonomy" id="39272"/>
    <lineage>
        <taxon>Eukaryota</taxon>
        <taxon>Metazoa</taxon>
        <taxon>Ecdysozoa</taxon>
        <taxon>Arthropoda</taxon>
        <taxon>Hexapoda</taxon>
        <taxon>Collembola</taxon>
        <taxon>Symphypleona</taxon>
        <taxon>Sminthuridae</taxon>
        <taxon>Allacma</taxon>
    </lineage>
</organism>
<keyword evidence="7" id="KW-0675">Receptor</keyword>
<evidence type="ECO:0000256" key="4">
    <source>
        <dbReference type="ARBA" id="ARBA00022692"/>
    </source>
</evidence>
<feature type="transmembrane region" description="Helical" evidence="9">
    <location>
        <begin position="693"/>
        <end position="717"/>
    </location>
</feature>
<evidence type="ECO:0000256" key="1">
    <source>
        <dbReference type="ARBA" id="ARBA00004651"/>
    </source>
</evidence>
<keyword evidence="6 9" id="KW-0472">Membrane</keyword>
<comment type="caution">
    <text evidence="11">The sequence shown here is derived from an EMBL/GenBank/DDBJ whole genome shotgun (WGS) entry which is preliminary data.</text>
</comment>
<evidence type="ECO:0000313" key="12">
    <source>
        <dbReference type="Proteomes" id="UP000708208"/>
    </source>
</evidence>
<feature type="transmembrane region" description="Helical" evidence="9">
    <location>
        <begin position="890"/>
        <end position="918"/>
    </location>
</feature>
<comment type="subcellular location">
    <subcellularLocation>
        <location evidence="1">Cell membrane</location>
        <topology evidence="1">Multi-pass membrane protein</topology>
    </subcellularLocation>
</comment>
<accession>A0A8J2KTR4</accession>
<comment type="similarity">
    <text evidence="2">Belongs to the glutamate-gated ion channel (TC 1.A.10.1) family.</text>
</comment>
<evidence type="ECO:0000256" key="2">
    <source>
        <dbReference type="ARBA" id="ARBA00008685"/>
    </source>
</evidence>
<proteinExistence type="inferred from homology"/>